<dbReference type="Gene3D" id="1.10.30.10">
    <property type="entry name" value="High mobility group box domain"/>
    <property type="match status" value="2"/>
</dbReference>
<organism evidence="2 3">
    <name type="scientific">Rhizophagus irregularis</name>
    <dbReference type="NCBI Taxonomy" id="588596"/>
    <lineage>
        <taxon>Eukaryota</taxon>
        <taxon>Fungi</taxon>
        <taxon>Fungi incertae sedis</taxon>
        <taxon>Mucoromycota</taxon>
        <taxon>Glomeromycotina</taxon>
        <taxon>Glomeromycetes</taxon>
        <taxon>Glomerales</taxon>
        <taxon>Glomeraceae</taxon>
        <taxon>Rhizophagus</taxon>
    </lineage>
</organism>
<name>A0A2I1G9I6_9GLOM</name>
<dbReference type="Proteomes" id="UP000234323">
    <property type="component" value="Unassembled WGS sequence"/>
</dbReference>
<proteinExistence type="predicted"/>
<evidence type="ECO:0000313" key="2">
    <source>
        <dbReference type="EMBL" id="PKY43307.1"/>
    </source>
</evidence>
<dbReference type="InterPro" id="IPR036910">
    <property type="entry name" value="HMG_box_dom_sf"/>
</dbReference>
<sequence length="410" mass="47871">MENQTNEFKEEIQFDNPLQNETFLHYLIHNNVPCDFNRLYNDPSYAQALYVEYFEHLIFECLRPEYPPIINVEEYVNENEKNKKIKDMSKMNKGNGFMVYRKNLNKHLEMLGERITMQQLSPLAGSLWKSEPKQVKDHYKDLSEEIKKLHNNRVENCIKNNHKRSSEDNYDYENMSSKKFKEMTTKNGGNAFIIFRKQLNEELRSSGYNLNMQDHSKFASYYWSIQPKEVKGYFKALSGQFKKTLNDQLKQMFCKSDNDNNEPIIDNDSLNYIKLDNNNGSTMSYIKPDNDDNGLIMNIKPDNDASANDAHDSCWMGELKPFGSLINDFNNYLKSDMGPDSCRMGELKSFGSLTNDFNNYLKSDMGPDSCWMGELKPFGSLTNDFNNFLKLGPESIVENSIEENFFLAQY</sequence>
<dbReference type="VEuPathDB" id="FungiDB:RhiirFUN_020395"/>
<dbReference type="SUPFAM" id="SSF47095">
    <property type="entry name" value="HMG-box"/>
    <property type="match status" value="2"/>
</dbReference>
<dbReference type="VEuPathDB" id="FungiDB:FUN_013095"/>
<dbReference type="AlphaFoldDB" id="A0A2I1G9I6"/>
<evidence type="ECO:0000313" key="3">
    <source>
        <dbReference type="Proteomes" id="UP000234323"/>
    </source>
</evidence>
<protein>
    <recommendedName>
        <fullName evidence="1">HMG box domain-containing protein</fullName>
    </recommendedName>
</protein>
<comment type="caution">
    <text evidence="2">The sequence shown here is derived from an EMBL/GenBank/DDBJ whole genome shotgun (WGS) entry which is preliminary data.</text>
</comment>
<dbReference type="OrthoDB" id="6247875at2759"/>
<dbReference type="Pfam" id="PF00505">
    <property type="entry name" value="HMG_box"/>
    <property type="match status" value="1"/>
</dbReference>
<dbReference type="EMBL" id="LLXI01000246">
    <property type="protein sequence ID" value="PKY43307.1"/>
    <property type="molecule type" value="Genomic_DNA"/>
</dbReference>
<gene>
    <name evidence="2" type="ORF">RhiirA4_509257</name>
</gene>
<feature type="domain" description="HMG box" evidence="1">
    <location>
        <begin position="95"/>
        <end position="154"/>
    </location>
</feature>
<accession>A0A2I1G9I6</accession>
<evidence type="ECO:0000259" key="1">
    <source>
        <dbReference type="Pfam" id="PF00505"/>
    </source>
</evidence>
<reference evidence="2 3" key="1">
    <citation type="submission" date="2015-10" db="EMBL/GenBank/DDBJ databases">
        <title>Genome analyses suggest a sexual origin of heterokaryosis in a supposedly ancient asexual fungus.</title>
        <authorList>
            <person name="Ropars J."/>
            <person name="Sedzielewska K."/>
            <person name="Noel J."/>
            <person name="Charron P."/>
            <person name="Farinelli L."/>
            <person name="Marton T."/>
            <person name="Kruger M."/>
            <person name="Pelin A."/>
            <person name="Brachmann A."/>
            <person name="Corradi N."/>
        </authorList>
    </citation>
    <scope>NUCLEOTIDE SEQUENCE [LARGE SCALE GENOMIC DNA]</scope>
    <source>
        <strain evidence="2 3">A4</strain>
    </source>
</reference>
<dbReference type="VEuPathDB" id="FungiDB:RhiirA1_394219"/>
<dbReference type="InterPro" id="IPR009071">
    <property type="entry name" value="HMG_box_dom"/>
</dbReference>
<keyword evidence="3" id="KW-1185">Reference proteome</keyword>